<proteinExistence type="inferred from homology"/>
<feature type="domain" description="Ribosome maturation factor RimP C-terminal" evidence="5">
    <location>
        <begin position="87"/>
        <end position="156"/>
    </location>
</feature>
<organism evidence="6 7">
    <name type="scientific">Polluticaenibacter yanchengensis</name>
    <dbReference type="NCBI Taxonomy" id="3014562"/>
    <lineage>
        <taxon>Bacteria</taxon>
        <taxon>Pseudomonadati</taxon>
        <taxon>Bacteroidota</taxon>
        <taxon>Chitinophagia</taxon>
        <taxon>Chitinophagales</taxon>
        <taxon>Chitinophagaceae</taxon>
        <taxon>Polluticaenibacter</taxon>
    </lineage>
</organism>
<keyword evidence="2 3" id="KW-0690">Ribosome biogenesis</keyword>
<evidence type="ECO:0000256" key="1">
    <source>
        <dbReference type="ARBA" id="ARBA00022490"/>
    </source>
</evidence>
<dbReference type="Pfam" id="PF02576">
    <property type="entry name" value="RimP_N"/>
    <property type="match status" value="1"/>
</dbReference>
<keyword evidence="1 3" id="KW-0963">Cytoplasm</keyword>
<dbReference type="EMBL" id="JAQGEF010000006">
    <property type="protein sequence ID" value="MDA3614469.1"/>
    <property type="molecule type" value="Genomic_DNA"/>
</dbReference>
<feature type="domain" description="Ribosome maturation factor RimP N-terminal" evidence="4">
    <location>
        <begin position="23"/>
        <end position="83"/>
    </location>
</feature>
<keyword evidence="7" id="KW-1185">Reference proteome</keyword>
<evidence type="ECO:0000259" key="4">
    <source>
        <dbReference type="Pfam" id="PF02576"/>
    </source>
</evidence>
<evidence type="ECO:0000256" key="2">
    <source>
        <dbReference type="ARBA" id="ARBA00022517"/>
    </source>
</evidence>
<sequence length="156" mass="17502">MANLPVIEKVEAFLNELIADTPELFLVEIKVKPTNNIKVYLDGDNGVTIKQCVQLNRKLYAKIEEAAYFPDGDFSLEVSSAGIGEPLLKHRQFIKNINRYLEVKLLDNTVVEGKLINVSDNDFQLEVITGKGKKQTITQPVFEFSAIKSASVEVKF</sequence>
<evidence type="ECO:0000313" key="7">
    <source>
        <dbReference type="Proteomes" id="UP001210231"/>
    </source>
</evidence>
<dbReference type="SUPFAM" id="SSF75420">
    <property type="entry name" value="YhbC-like, N-terminal domain"/>
    <property type="match status" value="1"/>
</dbReference>
<dbReference type="Pfam" id="PF17384">
    <property type="entry name" value="DUF150_C"/>
    <property type="match status" value="1"/>
</dbReference>
<dbReference type="Proteomes" id="UP001210231">
    <property type="component" value="Unassembled WGS sequence"/>
</dbReference>
<dbReference type="HAMAP" id="MF_01077">
    <property type="entry name" value="RimP"/>
    <property type="match status" value="1"/>
</dbReference>
<comment type="subcellular location">
    <subcellularLocation>
        <location evidence="3">Cytoplasm</location>
    </subcellularLocation>
</comment>
<gene>
    <name evidence="3" type="primary">rimP</name>
    <name evidence="6" type="ORF">O3P16_06590</name>
</gene>
<dbReference type="PANTHER" id="PTHR33867:SF1">
    <property type="entry name" value="RIBOSOME MATURATION FACTOR RIMP"/>
    <property type="match status" value="1"/>
</dbReference>
<comment type="function">
    <text evidence="3">Required for maturation of 30S ribosomal subunits.</text>
</comment>
<comment type="caution">
    <text evidence="6">The sequence shown here is derived from an EMBL/GenBank/DDBJ whole genome shotgun (WGS) entry which is preliminary data.</text>
</comment>
<dbReference type="InterPro" id="IPR028998">
    <property type="entry name" value="RimP_C"/>
</dbReference>
<accession>A0ABT4UI03</accession>
<evidence type="ECO:0000256" key="3">
    <source>
        <dbReference type="HAMAP-Rule" id="MF_01077"/>
    </source>
</evidence>
<reference evidence="6 7" key="1">
    <citation type="submission" date="2022-12" db="EMBL/GenBank/DDBJ databases">
        <title>Chitinophagaceae gen. sp. nov., a new member of the family Chitinophagaceae, isolated from soil in a chemical factory.</title>
        <authorList>
            <person name="Ke Z."/>
        </authorList>
    </citation>
    <scope>NUCLEOTIDE SEQUENCE [LARGE SCALE GENOMIC DNA]</scope>
    <source>
        <strain evidence="6 7">LY-5</strain>
    </source>
</reference>
<dbReference type="Gene3D" id="3.30.300.70">
    <property type="entry name" value="RimP-like superfamily, N-terminal"/>
    <property type="match status" value="1"/>
</dbReference>
<comment type="similarity">
    <text evidence="3">Belongs to the RimP family.</text>
</comment>
<dbReference type="InterPro" id="IPR028989">
    <property type="entry name" value="RimP_N"/>
</dbReference>
<dbReference type="RefSeq" id="WP_407030796.1">
    <property type="nucleotide sequence ID" value="NZ_JAQGEF010000006.1"/>
</dbReference>
<dbReference type="InterPro" id="IPR003728">
    <property type="entry name" value="Ribosome_maturation_RimP"/>
</dbReference>
<evidence type="ECO:0000313" key="6">
    <source>
        <dbReference type="EMBL" id="MDA3614469.1"/>
    </source>
</evidence>
<dbReference type="PANTHER" id="PTHR33867">
    <property type="entry name" value="RIBOSOME MATURATION FACTOR RIMP"/>
    <property type="match status" value="1"/>
</dbReference>
<name>A0ABT4UI03_9BACT</name>
<dbReference type="InterPro" id="IPR035956">
    <property type="entry name" value="RimP_N_sf"/>
</dbReference>
<protein>
    <recommendedName>
        <fullName evidence="3">Ribosome maturation factor RimP</fullName>
    </recommendedName>
</protein>
<evidence type="ECO:0000259" key="5">
    <source>
        <dbReference type="Pfam" id="PF17384"/>
    </source>
</evidence>